<feature type="region of interest" description="Disordered" evidence="6">
    <location>
        <begin position="311"/>
        <end position="330"/>
    </location>
</feature>
<gene>
    <name evidence="9" type="ORF">FHX37_4532</name>
</gene>
<evidence type="ECO:0000313" key="9">
    <source>
        <dbReference type="EMBL" id="TQN27802.1"/>
    </source>
</evidence>
<dbReference type="RefSeq" id="WP_170181681.1">
    <property type="nucleotide sequence ID" value="NZ_VFQC01000003.1"/>
</dbReference>
<comment type="caution">
    <text evidence="9">The sequence shown here is derived from an EMBL/GenBank/DDBJ whole genome shotgun (WGS) entry which is preliminary data.</text>
</comment>
<dbReference type="GO" id="GO:0016020">
    <property type="term" value="C:membrane"/>
    <property type="evidence" value="ECO:0007669"/>
    <property type="project" value="UniProtKB-SubCell"/>
</dbReference>
<dbReference type="InterPro" id="IPR000620">
    <property type="entry name" value="EamA_dom"/>
</dbReference>
<evidence type="ECO:0000256" key="6">
    <source>
        <dbReference type="SAM" id="MobiDB-lite"/>
    </source>
</evidence>
<comment type="subcellular location">
    <subcellularLocation>
        <location evidence="1">Membrane</location>
        <topology evidence="1">Multi-pass membrane protein</topology>
    </subcellularLocation>
</comment>
<comment type="similarity">
    <text evidence="2">Belongs to the EamA transporter family.</text>
</comment>
<dbReference type="SUPFAM" id="SSF103481">
    <property type="entry name" value="Multidrug resistance efflux transporter EmrE"/>
    <property type="match status" value="2"/>
</dbReference>
<evidence type="ECO:0000259" key="8">
    <source>
        <dbReference type="Pfam" id="PF00892"/>
    </source>
</evidence>
<dbReference type="Proteomes" id="UP000317422">
    <property type="component" value="Unassembled WGS sequence"/>
</dbReference>
<evidence type="ECO:0000256" key="5">
    <source>
        <dbReference type="ARBA" id="ARBA00023136"/>
    </source>
</evidence>
<keyword evidence="3 7" id="KW-0812">Transmembrane</keyword>
<evidence type="ECO:0000256" key="2">
    <source>
        <dbReference type="ARBA" id="ARBA00007362"/>
    </source>
</evidence>
<dbReference type="AlphaFoldDB" id="A0A543N7K1"/>
<feature type="transmembrane region" description="Helical" evidence="7">
    <location>
        <begin position="251"/>
        <end position="272"/>
    </location>
</feature>
<reference evidence="9 10" key="1">
    <citation type="submission" date="2019-06" db="EMBL/GenBank/DDBJ databases">
        <title>Sequencing the genomes of 1000 actinobacteria strains.</title>
        <authorList>
            <person name="Klenk H.-P."/>
        </authorList>
    </citation>
    <scope>NUCLEOTIDE SEQUENCE [LARGE SCALE GENOMIC DNA]</scope>
    <source>
        <strain evidence="9 10">DSM 45015</strain>
    </source>
</reference>
<feature type="transmembrane region" description="Helical" evidence="7">
    <location>
        <begin position="20"/>
        <end position="37"/>
    </location>
</feature>
<proteinExistence type="inferred from homology"/>
<evidence type="ECO:0000256" key="3">
    <source>
        <dbReference type="ARBA" id="ARBA00022692"/>
    </source>
</evidence>
<feature type="transmembrane region" description="Helical" evidence="7">
    <location>
        <begin position="223"/>
        <end position="244"/>
    </location>
</feature>
<dbReference type="Pfam" id="PF00892">
    <property type="entry name" value="EamA"/>
    <property type="match status" value="2"/>
</dbReference>
<dbReference type="InterPro" id="IPR037185">
    <property type="entry name" value="EmrE-like"/>
</dbReference>
<feature type="domain" description="EamA" evidence="8">
    <location>
        <begin position="19"/>
        <end position="146"/>
    </location>
</feature>
<evidence type="ECO:0000313" key="10">
    <source>
        <dbReference type="Proteomes" id="UP000317422"/>
    </source>
</evidence>
<feature type="transmembrane region" description="Helical" evidence="7">
    <location>
        <begin position="102"/>
        <end position="123"/>
    </location>
</feature>
<protein>
    <submittedName>
        <fullName evidence="9">Drug/metabolite transporter (DMT)-like permease</fullName>
    </submittedName>
</protein>
<keyword evidence="4 7" id="KW-1133">Transmembrane helix</keyword>
<evidence type="ECO:0000256" key="7">
    <source>
        <dbReference type="SAM" id="Phobius"/>
    </source>
</evidence>
<name>A0A543N7K1_9ACTN</name>
<dbReference type="PANTHER" id="PTHR32322:SF2">
    <property type="entry name" value="EAMA DOMAIN-CONTAINING PROTEIN"/>
    <property type="match status" value="1"/>
</dbReference>
<feature type="transmembrane region" description="Helical" evidence="7">
    <location>
        <begin position="43"/>
        <end position="61"/>
    </location>
</feature>
<feature type="transmembrane region" description="Helical" evidence="7">
    <location>
        <begin position="192"/>
        <end position="211"/>
    </location>
</feature>
<feature type="transmembrane region" description="Helical" evidence="7">
    <location>
        <begin position="77"/>
        <end position="96"/>
    </location>
</feature>
<feature type="transmembrane region" description="Helical" evidence="7">
    <location>
        <begin position="278"/>
        <end position="301"/>
    </location>
</feature>
<dbReference type="PANTHER" id="PTHR32322">
    <property type="entry name" value="INNER MEMBRANE TRANSPORTER"/>
    <property type="match status" value="1"/>
</dbReference>
<sequence length="330" mass="33854">MDRSVGTALSRAARTRPRLVVALGALGVSTSGVFVDLSGTSPGTATLFRCVLALPLLWPLARHERRRTGGLSRRRGAVAAVAGALFAGDALFWTQAVSEVGAGLTAMLVNTQVVIVPLLFLLIDRERPRGVFLAAVPFMVAGVVLTGGIVGTGAHGAAPVRGTVHAVLAALCYSGFLFLLRRSGNTGGAIQSYCGVLVSAAVISIAVGALWQGVTFAPGWPALGWLALTAVCIQVLGWLLVALATSHLSSAVSSALLMLTPVGALALAAVALGQQPTVLQLLGCALILVSAYAASVPGSFWRRPMIAARRSPGSGIRSASRTDPANRDVH</sequence>
<evidence type="ECO:0000256" key="4">
    <source>
        <dbReference type="ARBA" id="ARBA00022989"/>
    </source>
</evidence>
<feature type="domain" description="EamA" evidence="8">
    <location>
        <begin position="162"/>
        <end position="293"/>
    </location>
</feature>
<feature type="transmembrane region" description="Helical" evidence="7">
    <location>
        <begin position="130"/>
        <end position="150"/>
    </location>
</feature>
<organism evidence="9 10">
    <name type="scientific">Haloactinospora alba</name>
    <dbReference type="NCBI Taxonomy" id="405555"/>
    <lineage>
        <taxon>Bacteria</taxon>
        <taxon>Bacillati</taxon>
        <taxon>Actinomycetota</taxon>
        <taxon>Actinomycetes</taxon>
        <taxon>Streptosporangiales</taxon>
        <taxon>Nocardiopsidaceae</taxon>
        <taxon>Haloactinospora</taxon>
    </lineage>
</organism>
<dbReference type="EMBL" id="VFQC01000003">
    <property type="protein sequence ID" value="TQN27802.1"/>
    <property type="molecule type" value="Genomic_DNA"/>
</dbReference>
<accession>A0A543N7K1</accession>
<feature type="transmembrane region" description="Helical" evidence="7">
    <location>
        <begin position="162"/>
        <end position="180"/>
    </location>
</feature>
<keyword evidence="10" id="KW-1185">Reference proteome</keyword>
<keyword evidence="5 7" id="KW-0472">Membrane</keyword>
<dbReference type="InterPro" id="IPR050638">
    <property type="entry name" value="AA-Vitamin_Transporters"/>
</dbReference>
<evidence type="ECO:0000256" key="1">
    <source>
        <dbReference type="ARBA" id="ARBA00004141"/>
    </source>
</evidence>